<dbReference type="PROSITE" id="PS51186">
    <property type="entry name" value="GNAT"/>
    <property type="match status" value="1"/>
</dbReference>
<organism evidence="4">
    <name type="scientific">plant metagenome</name>
    <dbReference type="NCBI Taxonomy" id="1297885"/>
    <lineage>
        <taxon>unclassified sequences</taxon>
        <taxon>metagenomes</taxon>
        <taxon>organismal metagenomes</taxon>
    </lineage>
</organism>
<dbReference type="GO" id="GO:1990189">
    <property type="term" value="F:protein N-terminal-serine acetyltransferase activity"/>
    <property type="evidence" value="ECO:0007669"/>
    <property type="project" value="TreeGrafter"/>
</dbReference>
<dbReference type="EMBL" id="CAADIO010000004">
    <property type="protein sequence ID" value="VFR80844.1"/>
    <property type="molecule type" value="Genomic_DNA"/>
</dbReference>
<proteinExistence type="predicted"/>
<dbReference type="PANTHER" id="PTHR43441:SF11">
    <property type="entry name" value="RIBOSOMAL-PROTEIN-SERINE ACETYLTRANSFERASE"/>
    <property type="match status" value="1"/>
</dbReference>
<dbReference type="EMBL" id="CAADID010000007">
    <property type="protein sequence ID" value="VFR59948.1"/>
    <property type="molecule type" value="Genomic_DNA"/>
</dbReference>
<dbReference type="SUPFAM" id="SSF55729">
    <property type="entry name" value="Acyl-CoA N-acyltransferases (Nat)"/>
    <property type="match status" value="1"/>
</dbReference>
<dbReference type="AlphaFoldDB" id="A0A484U1M4"/>
<name>A0A484U1M4_9ZZZZ</name>
<evidence type="ECO:0000313" key="4">
    <source>
        <dbReference type="EMBL" id="VFR80844.1"/>
    </source>
</evidence>
<dbReference type="Gene3D" id="3.40.630.30">
    <property type="match status" value="1"/>
</dbReference>
<dbReference type="InterPro" id="IPR051908">
    <property type="entry name" value="Ribosomal_N-acetyltransferase"/>
</dbReference>
<protein>
    <submittedName>
        <fullName evidence="4">Ribosomal-protein-S5p-alanine acetyltransferase</fullName>
    </submittedName>
</protein>
<evidence type="ECO:0000313" key="2">
    <source>
        <dbReference type="EMBL" id="VFR49259.1"/>
    </source>
</evidence>
<dbReference type="PANTHER" id="PTHR43441">
    <property type="entry name" value="RIBOSOMAL-PROTEIN-SERINE ACETYLTRANSFERASE"/>
    <property type="match status" value="1"/>
</dbReference>
<dbReference type="GO" id="GO:0008999">
    <property type="term" value="F:protein-N-terminal-alanine acetyltransferase activity"/>
    <property type="evidence" value="ECO:0007669"/>
    <property type="project" value="TreeGrafter"/>
</dbReference>
<sequence length="182" mass="20312">MLETARLLLSPLTLEEDAAALFAIQSDPVVMRYWNHAPWTDTAQARDALVADQAAQAEGTLWKLGIRERETGRLVGTCMLFAIEAGSRRGEIGYNLAASAQGKGYMTEALEGFITHLFKEHGLRRLEAEIDPRNAASARLLQRLGFRQEGLLRERWIVEGEVSDSALYGLLAEDFRRARRGP</sequence>
<reference evidence="4" key="1">
    <citation type="submission" date="2019-03" db="EMBL/GenBank/DDBJ databases">
        <authorList>
            <person name="Danneels B."/>
        </authorList>
    </citation>
    <scope>NUCLEOTIDE SEQUENCE</scope>
</reference>
<accession>A0A484U1M4</accession>
<dbReference type="GO" id="GO:0005737">
    <property type="term" value="C:cytoplasm"/>
    <property type="evidence" value="ECO:0007669"/>
    <property type="project" value="TreeGrafter"/>
</dbReference>
<dbReference type="EMBL" id="CAADIG010000025">
    <property type="protein sequence ID" value="VFR49259.1"/>
    <property type="molecule type" value="Genomic_DNA"/>
</dbReference>
<gene>
    <name evidence="2" type="ORF">ANT2_2478</name>
    <name evidence="3" type="ORF">ANT3_2480</name>
    <name evidence="4" type="ORF">RAN3_2472</name>
</gene>
<dbReference type="InterPro" id="IPR000182">
    <property type="entry name" value="GNAT_dom"/>
</dbReference>
<dbReference type="Pfam" id="PF13302">
    <property type="entry name" value="Acetyltransf_3"/>
    <property type="match status" value="1"/>
</dbReference>
<evidence type="ECO:0000313" key="3">
    <source>
        <dbReference type="EMBL" id="VFR59948.1"/>
    </source>
</evidence>
<keyword evidence="4" id="KW-0808">Transferase</keyword>
<feature type="domain" description="N-acetyltransferase" evidence="1">
    <location>
        <begin position="7"/>
        <end position="173"/>
    </location>
</feature>
<evidence type="ECO:0000259" key="1">
    <source>
        <dbReference type="PROSITE" id="PS51186"/>
    </source>
</evidence>
<dbReference type="InterPro" id="IPR016181">
    <property type="entry name" value="Acyl_CoA_acyltransferase"/>
</dbReference>